<proteinExistence type="predicted"/>
<protein>
    <submittedName>
        <fullName evidence="1">Uncharacterized protein</fullName>
    </submittedName>
</protein>
<dbReference type="OrthoDB" id="4636359at2759"/>
<keyword evidence="2" id="KW-1185">Reference proteome</keyword>
<dbReference type="RefSeq" id="XP_036532186.1">
    <property type="nucleotide sequence ID" value="XM_036677131.1"/>
</dbReference>
<organism evidence="1 2">
    <name type="scientific">Gibberella subglutinans</name>
    <name type="common">Fusarium subglutinans</name>
    <dbReference type="NCBI Taxonomy" id="42677"/>
    <lineage>
        <taxon>Eukaryota</taxon>
        <taxon>Fungi</taxon>
        <taxon>Dikarya</taxon>
        <taxon>Ascomycota</taxon>
        <taxon>Pezizomycotina</taxon>
        <taxon>Sordariomycetes</taxon>
        <taxon>Hypocreomycetidae</taxon>
        <taxon>Hypocreales</taxon>
        <taxon>Nectriaceae</taxon>
        <taxon>Fusarium</taxon>
        <taxon>Fusarium fujikuroi species complex</taxon>
    </lineage>
</organism>
<dbReference type="EMBL" id="JAAOAV010000263">
    <property type="protein sequence ID" value="KAF5585763.1"/>
    <property type="molecule type" value="Genomic_DNA"/>
</dbReference>
<name>A0A8H5L6E7_GIBSU</name>
<sequence>MDPFNSLPPEIRLKILFSITSKFSLNSIIRASPTMLQQYQIQRIKFPRPLHVQAQNLLLVRDHLQRWQDKTFASPLAKHDDYLFQQLDSLHNMLLHFIQDYCSKATAPYMPREYICLPTFEDPKVLREQAKRMTEEHTLCDLATMVKCVRYTLPWTTIVCRQPPRSVRIPASFKLFEGKTLAEIELVLGFYMDVMKEEESLDIENPIEFCFSTL</sequence>
<gene>
    <name evidence="1" type="ORF">FSUBG_12352</name>
</gene>
<dbReference type="Proteomes" id="UP000547976">
    <property type="component" value="Unassembled WGS sequence"/>
</dbReference>
<dbReference type="GeneID" id="59311849"/>
<evidence type="ECO:0000313" key="2">
    <source>
        <dbReference type="Proteomes" id="UP000547976"/>
    </source>
</evidence>
<reference evidence="1 2" key="1">
    <citation type="submission" date="2020-05" db="EMBL/GenBank/DDBJ databases">
        <title>Identification and distribution of gene clusters putatively required for synthesis of sphingolipid metabolism inhibitors in phylogenetically diverse species of the filamentous fungus Fusarium.</title>
        <authorList>
            <person name="Kim H.-S."/>
            <person name="Busman M."/>
            <person name="Brown D.W."/>
            <person name="Divon H."/>
            <person name="Uhlig S."/>
            <person name="Proctor R.H."/>
        </authorList>
    </citation>
    <scope>NUCLEOTIDE SEQUENCE [LARGE SCALE GENOMIC DNA]</scope>
    <source>
        <strain evidence="1 2">NRRL 66333</strain>
    </source>
</reference>
<comment type="caution">
    <text evidence="1">The sequence shown here is derived from an EMBL/GenBank/DDBJ whole genome shotgun (WGS) entry which is preliminary data.</text>
</comment>
<dbReference type="AlphaFoldDB" id="A0A8H5L6E7"/>
<accession>A0A8H5L6E7</accession>
<evidence type="ECO:0000313" key="1">
    <source>
        <dbReference type="EMBL" id="KAF5585763.1"/>
    </source>
</evidence>